<dbReference type="EMBL" id="CAIF01000183">
    <property type="protein sequence ID" value="CCH45165.1"/>
    <property type="molecule type" value="Genomic_DNA"/>
</dbReference>
<evidence type="ECO:0000259" key="3">
    <source>
        <dbReference type="PROSITE" id="PS51676"/>
    </source>
</evidence>
<feature type="domain" description="FF" evidence="3">
    <location>
        <begin position="193"/>
        <end position="249"/>
    </location>
</feature>
<dbReference type="SMART" id="SM00456">
    <property type="entry name" value="WW"/>
    <property type="match status" value="2"/>
</dbReference>
<keyword evidence="5" id="KW-1185">Reference proteome</keyword>
<dbReference type="PROSITE" id="PS51676">
    <property type="entry name" value="FF"/>
    <property type="match status" value="4"/>
</dbReference>
<organism evidence="4 5">
    <name type="scientific">Wickerhamomyces ciferrii (strain ATCC 14091 / BCRC 22168 / CBS 111 / JCM 3599 / NBRC 0793 / NRRL Y-1031 F-60-10)</name>
    <name type="common">Yeast</name>
    <name type="synonym">Pichia ciferrii</name>
    <dbReference type="NCBI Taxonomy" id="1206466"/>
    <lineage>
        <taxon>Eukaryota</taxon>
        <taxon>Fungi</taxon>
        <taxon>Dikarya</taxon>
        <taxon>Ascomycota</taxon>
        <taxon>Saccharomycotina</taxon>
        <taxon>Saccharomycetes</taxon>
        <taxon>Phaffomycetales</taxon>
        <taxon>Wickerhamomycetaceae</taxon>
        <taxon>Wickerhamomyces</taxon>
    </lineage>
</organism>
<dbReference type="SUPFAM" id="SSF81698">
    <property type="entry name" value="FF domain"/>
    <property type="match status" value="4"/>
</dbReference>
<dbReference type="GO" id="GO:0005685">
    <property type="term" value="C:U1 snRNP"/>
    <property type="evidence" value="ECO:0007669"/>
    <property type="project" value="TreeGrafter"/>
</dbReference>
<feature type="region of interest" description="Disordered" evidence="1">
    <location>
        <begin position="563"/>
        <end position="586"/>
    </location>
</feature>
<feature type="domain" description="FF" evidence="3">
    <location>
        <begin position="481"/>
        <end position="538"/>
    </location>
</feature>
<accession>K0KIW8</accession>
<dbReference type="GO" id="GO:0045292">
    <property type="term" value="P:mRNA cis splicing, via spliceosome"/>
    <property type="evidence" value="ECO:0007669"/>
    <property type="project" value="InterPro"/>
</dbReference>
<comment type="caution">
    <text evidence="4">The sequence shown here is derived from an EMBL/GenBank/DDBJ whole genome shotgun (WGS) entry which is preliminary data.</text>
</comment>
<dbReference type="Gene3D" id="2.20.70.10">
    <property type="match status" value="2"/>
</dbReference>
<dbReference type="SUPFAM" id="SSF51045">
    <property type="entry name" value="WW domain"/>
    <property type="match status" value="2"/>
</dbReference>
<dbReference type="InterPro" id="IPR036517">
    <property type="entry name" value="FF_domain_sf"/>
</dbReference>
<dbReference type="PANTHER" id="PTHR11864:SF0">
    <property type="entry name" value="PRP40 PRE-MRNA PROCESSING FACTOR 40 HOMOLOG A (YEAST)"/>
    <property type="match status" value="1"/>
</dbReference>
<feature type="domain" description="FF" evidence="3">
    <location>
        <begin position="339"/>
        <end position="401"/>
    </location>
</feature>
<dbReference type="InParanoid" id="K0KIW8"/>
<dbReference type="Pfam" id="PF01846">
    <property type="entry name" value="FF"/>
    <property type="match status" value="4"/>
</dbReference>
<dbReference type="InterPro" id="IPR039726">
    <property type="entry name" value="Prp40-like"/>
</dbReference>
<dbReference type="Gene3D" id="1.10.10.440">
    <property type="entry name" value="FF domain"/>
    <property type="match status" value="4"/>
</dbReference>
<feature type="domain" description="FF" evidence="3">
    <location>
        <begin position="124"/>
        <end position="180"/>
    </location>
</feature>
<dbReference type="Proteomes" id="UP000009328">
    <property type="component" value="Unassembled WGS sequence"/>
</dbReference>
<protein>
    <submittedName>
        <fullName evidence="4">Pre-mRNA-processing factor 40 B</fullName>
    </submittedName>
</protein>
<dbReference type="CDD" id="cd00201">
    <property type="entry name" value="WW"/>
    <property type="match status" value="2"/>
</dbReference>
<dbReference type="FunCoup" id="K0KIW8">
    <property type="interactions" value="1210"/>
</dbReference>
<dbReference type="Pfam" id="PF00397">
    <property type="entry name" value="WW"/>
    <property type="match status" value="2"/>
</dbReference>
<dbReference type="STRING" id="1206466.K0KIW8"/>
<dbReference type="GO" id="GO:0071004">
    <property type="term" value="C:U2-type prespliceosome"/>
    <property type="evidence" value="ECO:0007669"/>
    <property type="project" value="TreeGrafter"/>
</dbReference>
<feature type="domain" description="WW" evidence="2">
    <location>
        <begin position="1"/>
        <end position="30"/>
    </location>
</feature>
<dbReference type="PANTHER" id="PTHR11864">
    <property type="entry name" value="PRE-MRNA-PROCESSING PROTEIN PRP40"/>
    <property type="match status" value="1"/>
</dbReference>
<evidence type="ECO:0000313" key="4">
    <source>
        <dbReference type="EMBL" id="CCH45165.1"/>
    </source>
</evidence>
<evidence type="ECO:0000259" key="2">
    <source>
        <dbReference type="PROSITE" id="PS50020"/>
    </source>
</evidence>
<dbReference type="HOGENOM" id="CLU_005825_1_1_1"/>
<dbReference type="AlphaFoldDB" id="K0KIW8"/>
<dbReference type="InterPro" id="IPR036020">
    <property type="entry name" value="WW_dom_sf"/>
</dbReference>
<reference evidence="4 5" key="1">
    <citation type="journal article" date="2012" name="Eukaryot. Cell">
        <title>Draft genome sequence of Wickerhamomyces ciferrii NRRL Y-1031 F-60-10.</title>
        <authorList>
            <person name="Schneider J."/>
            <person name="Andrea H."/>
            <person name="Blom J."/>
            <person name="Jaenicke S."/>
            <person name="Ruckert C."/>
            <person name="Schorsch C."/>
            <person name="Szczepanowski R."/>
            <person name="Farwick M."/>
            <person name="Goesmann A."/>
            <person name="Puhler A."/>
            <person name="Schaffer S."/>
            <person name="Tauch A."/>
            <person name="Kohler T."/>
            <person name="Brinkrolf K."/>
        </authorList>
    </citation>
    <scope>NUCLEOTIDE SEQUENCE [LARGE SCALE GENOMIC DNA]</scope>
    <source>
        <strain evidence="5">ATCC 14091 / BCRC 22168 / CBS 111 / JCM 3599 / NBRC 0793 / NRRL Y-1031 F-60-10</strain>
    </source>
</reference>
<dbReference type="eggNOG" id="KOG0152">
    <property type="taxonomic scope" value="Eukaryota"/>
</dbReference>
<dbReference type="SMART" id="SM00441">
    <property type="entry name" value="FF"/>
    <property type="match status" value="5"/>
</dbReference>
<dbReference type="InterPro" id="IPR002713">
    <property type="entry name" value="FF_domain"/>
</dbReference>
<evidence type="ECO:0000313" key="5">
    <source>
        <dbReference type="Proteomes" id="UP000009328"/>
    </source>
</evidence>
<dbReference type="GO" id="GO:0003723">
    <property type="term" value="F:RNA binding"/>
    <property type="evidence" value="ECO:0007669"/>
    <property type="project" value="TreeGrafter"/>
</dbReference>
<feature type="domain" description="WW" evidence="2">
    <location>
        <begin position="44"/>
        <end position="71"/>
    </location>
</feature>
<dbReference type="InterPro" id="IPR001202">
    <property type="entry name" value="WW_dom"/>
</dbReference>
<dbReference type="PROSITE" id="PS50020">
    <property type="entry name" value="WW_DOMAIN_2"/>
    <property type="match status" value="2"/>
</dbReference>
<sequence length="586" mass="70063">MSWSEAKDKEGRVYYYNAETKETKWEKPEELQSPLEKLLAKTDWKQFSAEGGRTYYYNSKTKESVWEIPKEIQAELEAAKDVEDYQDNAAAININNGTGFQSIIDPSEQYHNTSPLFNSDIKARDVRTANEKFVEMLRENEVDATWSFGKIMTFFIKDPRYWLVEDSLEKKHLFETYLNNRTKEELFKENNSIEKFKEAFLGLLHSTRSIKYYTRWKTARRLIQDEPIYAHSVISEKVKKQTFQDFVDGLRREHEEANKKLRDQALLELNEYFKTMNLNLSSTWESTHNSIKSDTRFKQNKHFEVLNQLDLINIYLENINSLQTNQQERIQNISKENYRHDRKARDEYKALLAELKETGLLRADTKWSDVFSLIKEDDRFIGLLGRMGSNPIELFWDVIDEEELLVRAKKDIVEQLLLHNDFVVKDDVDLAKQKSELIKILQKDEQTKDYDEDTIELIYDRILQQIKEQKEKDKFAYERKIRRLQEDFRSFLRKFDNPKITIETKWEDIKPKIEKEPEYLELPDDRTRLIAFEKFITRLKEKKIELEANKERELKRIIEEASKAREEQKSKKRALSPKPPVEELDY</sequence>
<evidence type="ECO:0000256" key="1">
    <source>
        <dbReference type="SAM" id="MobiDB-lite"/>
    </source>
</evidence>
<proteinExistence type="predicted"/>
<name>K0KIW8_WICCF</name>
<gene>
    <name evidence="4" type="ORF">BN7_4746</name>
</gene>